<dbReference type="NCBIfam" id="TIGR01727">
    <property type="entry name" value="oligo_HPY"/>
    <property type="match status" value="1"/>
</dbReference>
<evidence type="ECO:0000259" key="5">
    <source>
        <dbReference type="PROSITE" id="PS50893"/>
    </source>
</evidence>
<dbReference type="PROSITE" id="PS50893">
    <property type="entry name" value="ABC_TRANSPORTER_2"/>
    <property type="match status" value="1"/>
</dbReference>
<dbReference type="InterPro" id="IPR027417">
    <property type="entry name" value="P-loop_NTPase"/>
</dbReference>
<dbReference type="SMART" id="SM00382">
    <property type="entry name" value="AAA"/>
    <property type="match status" value="1"/>
</dbReference>
<gene>
    <name evidence="6" type="ORF">M0R89_08215</name>
</gene>
<evidence type="ECO:0000256" key="4">
    <source>
        <dbReference type="ARBA" id="ARBA00022840"/>
    </source>
</evidence>
<keyword evidence="3" id="KW-0547">Nucleotide-binding</keyword>
<dbReference type="RefSeq" id="WP_248652067.1">
    <property type="nucleotide sequence ID" value="NZ_CP096659.1"/>
</dbReference>
<protein>
    <submittedName>
        <fullName evidence="6">ATP-binding cassette domain-containing protein</fullName>
    </submittedName>
</protein>
<keyword evidence="4 6" id="KW-0067">ATP-binding</keyword>
<dbReference type="InterPro" id="IPR013563">
    <property type="entry name" value="Oligopep_ABC_C"/>
</dbReference>
<dbReference type="GO" id="GO:0015833">
    <property type="term" value="P:peptide transport"/>
    <property type="evidence" value="ECO:0007669"/>
    <property type="project" value="InterPro"/>
</dbReference>
<dbReference type="InterPro" id="IPR003439">
    <property type="entry name" value="ABC_transporter-like_ATP-bd"/>
</dbReference>
<organism evidence="6 7">
    <name type="scientific">Halorussus limi</name>
    <dbReference type="NCBI Taxonomy" id="2938695"/>
    <lineage>
        <taxon>Archaea</taxon>
        <taxon>Methanobacteriati</taxon>
        <taxon>Methanobacteriota</taxon>
        <taxon>Stenosarchaea group</taxon>
        <taxon>Halobacteria</taxon>
        <taxon>Halobacteriales</taxon>
        <taxon>Haladaptataceae</taxon>
        <taxon>Halorussus</taxon>
    </lineage>
</organism>
<dbReference type="SUPFAM" id="SSF52540">
    <property type="entry name" value="P-loop containing nucleoside triphosphate hydrolases"/>
    <property type="match status" value="1"/>
</dbReference>
<dbReference type="GO" id="GO:0055085">
    <property type="term" value="P:transmembrane transport"/>
    <property type="evidence" value="ECO:0007669"/>
    <property type="project" value="UniProtKB-ARBA"/>
</dbReference>
<dbReference type="GO" id="GO:0016887">
    <property type="term" value="F:ATP hydrolysis activity"/>
    <property type="evidence" value="ECO:0007669"/>
    <property type="project" value="InterPro"/>
</dbReference>
<dbReference type="PANTHER" id="PTHR43776">
    <property type="entry name" value="TRANSPORT ATP-BINDING PROTEIN"/>
    <property type="match status" value="1"/>
</dbReference>
<sequence>MSSTVERRRKDADQPLLSVEGLKTHFPVNSGFLDSIKLDRDGEVFRQFREQETLRQFSGSPRDAFVNLFRSDRGGLPFGFDDSSVKAVDGVDFELYPGETLGVVGESGCGKSTLARTVVGLEEPTDGTIRFDGRDVTNFDSEDERWFRENVQMVFQDPMSSLNPRRKVGEIIADPLEAAGWSKADRKDRAVELLEQVGLEGDYYGRYPHEFSGGQRQRVNLARALSINPDLVIADEPVSGLDMSVQAQILSLMDDLQEKFGLTYLFITHDLGVIRNMADRVSVMYVGDFVETGPTERLFTEPHHPYTRSLLDAVPNPDPDSSGVVAELAGDVPSPTNPPSGCKFHTRCPAFIVPEGFTDEGYAEFAAFRDDVEARDLDPGRSPDDLVAAYFDRLSEIPPDAERAVRDAADAVARREWDDALGALAPHESVCESQVPPLESVGENHRSACHLDAEASEAFEW</sequence>
<dbReference type="EMBL" id="CP096659">
    <property type="protein sequence ID" value="UPV76030.1"/>
    <property type="molecule type" value="Genomic_DNA"/>
</dbReference>
<dbReference type="FunFam" id="3.40.50.300:FF:000016">
    <property type="entry name" value="Oligopeptide ABC transporter ATP-binding component"/>
    <property type="match status" value="1"/>
</dbReference>
<comment type="similarity">
    <text evidence="1">Belongs to the ABC transporter superfamily.</text>
</comment>
<proteinExistence type="inferred from homology"/>
<dbReference type="PANTHER" id="PTHR43776:SF7">
    <property type="entry name" value="D,D-DIPEPTIDE TRANSPORT ATP-BINDING PROTEIN DDPF-RELATED"/>
    <property type="match status" value="1"/>
</dbReference>
<dbReference type="InterPro" id="IPR017871">
    <property type="entry name" value="ABC_transporter-like_CS"/>
</dbReference>
<dbReference type="KEGG" id="halx:M0R89_08215"/>
<dbReference type="Pfam" id="PF00005">
    <property type="entry name" value="ABC_tran"/>
    <property type="match status" value="1"/>
</dbReference>
<evidence type="ECO:0000256" key="1">
    <source>
        <dbReference type="ARBA" id="ARBA00005417"/>
    </source>
</evidence>
<dbReference type="Pfam" id="PF08352">
    <property type="entry name" value="oligo_HPY"/>
    <property type="match status" value="1"/>
</dbReference>
<evidence type="ECO:0000256" key="2">
    <source>
        <dbReference type="ARBA" id="ARBA00022448"/>
    </source>
</evidence>
<evidence type="ECO:0000313" key="7">
    <source>
        <dbReference type="Proteomes" id="UP000830729"/>
    </source>
</evidence>
<keyword evidence="2" id="KW-0813">Transport</keyword>
<dbReference type="CDD" id="cd03257">
    <property type="entry name" value="ABC_NikE_OppD_transporters"/>
    <property type="match status" value="1"/>
</dbReference>
<dbReference type="InterPro" id="IPR003593">
    <property type="entry name" value="AAA+_ATPase"/>
</dbReference>
<dbReference type="GO" id="GO:0005524">
    <property type="term" value="F:ATP binding"/>
    <property type="evidence" value="ECO:0007669"/>
    <property type="project" value="UniProtKB-KW"/>
</dbReference>
<evidence type="ECO:0000313" key="6">
    <source>
        <dbReference type="EMBL" id="UPV76030.1"/>
    </source>
</evidence>
<dbReference type="Proteomes" id="UP000830729">
    <property type="component" value="Chromosome"/>
</dbReference>
<feature type="domain" description="ABC transporter" evidence="5">
    <location>
        <begin position="63"/>
        <end position="311"/>
    </location>
</feature>
<reference evidence="6 7" key="1">
    <citation type="submission" date="2022-04" db="EMBL/GenBank/DDBJ databases">
        <title>Diverse halophilic archaea isolated from saline environments.</title>
        <authorList>
            <person name="Cui H.-L."/>
        </authorList>
    </citation>
    <scope>NUCLEOTIDE SEQUENCE [LARGE SCALE GENOMIC DNA]</scope>
    <source>
        <strain evidence="6 7">XZYJT49</strain>
    </source>
</reference>
<dbReference type="InterPro" id="IPR050319">
    <property type="entry name" value="ABC_transp_ATP-bind"/>
</dbReference>
<keyword evidence="7" id="KW-1185">Reference proteome</keyword>
<dbReference type="PROSITE" id="PS00211">
    <property type="entry name" value="ABC_TRANSPORTER_1"/>
    <property type="match status" value="1"/>
</dbReference>
<dbReference type="GeneID" id="72185176"/>
<name>A0A8U0HY69_9EURY</name>
<dbReference type="AlphaFoldDB" id="A0A8U0HY69"/>
<evidence type="ECO:0000256" key="3">
    <source>
        <dbReference type="ARBA" id="ARBA00022741"/>
    </source>
</evidence>
<accession>A0A8U0HY69</accession>
<dbReference type="Gene3D" id="3.40.50.300">
    <property type="entry name" value="P-loop containing nucleotide triphosphate hydrolases"/>
    <property type="match status" value="1"/>
</dbReference>